<keyword evidence="3" id="KW-0443">Lipid metabolism</keyword>
<keyword evidence="3" id="KW-0275">Fatty acid biosynthesis</keyword>
<dbReference type="InterPro" id="IPR001249">
    <property type="entry name" value="AcCoA_biotinCC"/>
</dbReference>
<evidence type="ECO:0000313" key="6">
    <source>
        <dbReference type="EMBL" id="UQZ85428.1"/>
    </source>
</evidence>
<name>A0ABY4RTI1_9BACL</name>
<comment type="pathway">
    <text evidence="3">Lipid metabolism; fatty acid biosynthesis.</text>
</comment>
<accession>A0ABY4RTI1</accession>
<keyword evidence="3" id="KW-0276">Fatty acid metabolism</keyword>
<proteinExistence type="predicted"/>
<dbReference type="InterPro" id="IPR050709">
    <property type="entry name" value="Biotin_Carboxyl_Carrier/Decarb"/>
</dbReference>
<sequence>MMTIQELKDLMKLIDRSSIQHFELEAESAKIRIAKAASGTSQLQQAAAPNHGTLPLSPGALPEPDNGHAAAHASAEPSAPEADSRLRAIVSPLVGTFYSAAEPNARPYAQIGDRIQPGSVVCIVEAMKLFNQIEAEMGGEIVEVLAQNGELVEYGQALFMVRVE</sequence>
<dbReference type="EMBL" id="CP027059">
    <property type="protein sequence ID" value="UQZ85428.1"/>
    <property type="molecule type" value="Genomic_DNA"/>
</dbReference>
<dbReference type="PANTHER" id="PTHR45266">
    <property type="entry name" value="OXALOACETATE DECARBOXYLASE ALPHA CHAIN"/>
    <property type="match status" value="1"/>
</dbReference>
<keyword evidence="3" id="KW-0444">Lipid biosynthesis</keyword>
<dbReference type="InterPro" id="IPR000089">
    <property type="entry name" value="Biotin_lipoyl"/>
</dbReference>
<dbReference type="SUPFAM" id="SSF51230">
    <property type="entry name" value="Single hybrid motif"/>
    <property type="match status" value="1"/>
</dbReference>
<dbReference type="PROSITE" id="PS50968">
    <property type="entry name" value="BIOTINYL_LIPOYL"/>
    <property type="match status" value="1"/>
</dbReference>
<organism evidence="6 7">
    <name type="scientific">Paenibacillus konkukensis</name>
    <dbReference type="NCBI Taxonomy" id="2020716"/>
    <lineage>
        <taxon>Bacteria</taxon>
        <taxon>Bacillati</taxon>
        <taxon>Bacillota</taxon>
        <taxon>Bacilli</taxon>
        <taxon>Bacillales</taxon>
        <taxon>Paenibacillaceae</taxon>
        <taxon>Paenibacillus</taxon>
    </lineage>
</organism>
<dbReference type="PRINTS" id="PR01071">
    <property type="entry name" value="ACOABIOTINCC"/>
</dbReference>
<dbReference type="Proteomes" id="UP001057134">
    <property type="component" value="Chromosome"/>
</dbReference>
<dbReference type="Gene3D" id="2.40.50.100">
    <property type="match status" value="1"/>
</dbReference>
<dbReference type="PANTHER" id="PTHR45266:SF3">
    <property type="entry name" value="OXALOACETATE DECARBOXYLASE ALPHA CHAIN"/>
    <property type="match status" value="1"/>
</dbReference>
<feature type="region of interest" description="Disordered" evidence="4">
    <location>
        <begin position="42"/>
        <end position="82"/>
    </location>
</feature>
<dbReference type="CDD" id="cd06850">
    <property type="entry name" value="biotinyl_domain"/>
    <property type="match status" value="1"/>
</dbReference>
<protein>
    <recommendedName>
        <fullName evidence="1 3">Biotin carboxyl carrier protein of acetyl-CoA carboxylase</fullName>
    </recommendedName>
</protein>
<feature type="compositionally biased region" description="Low complexity" evidence="4">
    <location>
        <begin position="68"/>
        <end position="81"/>
    </location>
</feature>
<dbReference type="Pfam" id="PF00364">
    <property type="entry name" value="Biotin_lipoyl"/>
    <property type="match status" value="1"/>
</dbReference>
<evidence type="ECO:0000256" key="3">
    <source>
        <dbReference type="RuleBase" id="RU364072"/>
    </source>
</evidence>
<keyword evidence="2 3" id="KW-0092">Biotin</keyword>
<reference evidence="6" key="2">
    <citation type="journal article" date="2021" name="J Anim Sci Technol">
        <title>Complete genome sequence of Paenibacillus konkukensis sp. nov. SK3146 as a potential probiotic strain.</title>
        <authorList>
            <person name="Jung H.I."/>
            <person name="Park S."/>
            <person name="Niu K.M."/>
            <person name="Lee S.W."/>
            <person name="Kothari D."/>
            <person name="Yi K.J."/>
            <person name="Kim S.K."/>
        </authorList>
    </citation>
    <scope>NUCLEOTIDE SEQUENCE</scope>
    <source>
        <strain evidence="6">SK3146</strain>
    </source>
</reference>
<comment type="function">
    <text evidence="3">This protein is a component of the acetyl coenzyme A carboxylase complex; first, biotin carboxylase catalyzes the carboxylation of the carrier protein and then the transcarboxylase transfers the carboxyl group to form malonyl-CoA.</text>
</comment>
<keyword evidence="7" id="KW-1185">Reference proteome</keyword>
<dbReference type="RefSeq" id="WP_249861060.1">
    <property type="nucleotide sequence ID" value="NZ_CP027059.1"/>
</dbReference>
<evidence type="ECO:0000256" key="2">
    <source>
        <dbReference type="ARBA" id="ARBA00023267"/>
    </source>
</evidence>
<evidence type="ECO:0000256" key="4">
    <source>
        <dbReference type="SAM" id="MobiDB-lite"/>
    </source>
</evidence>
<gene>
    <name evidence="6" type="primary">accB_2</name>
    <name evidence="6" type="ORF">SK3146_04717</name>
</gene>
<reference evidence="6" key="1">
    <citation type="submission" date="2018-02" db="EMBL/GenBank/DDBJ databases">
        <authorList>
            <person name="Kim S.-K."/>
            <person name="Jung H.-I."/>
            <person name="Lee S.-W."/>
        </authorList>
    </citation>
    <scope>NUCLEOTIDE SEQUENCE</scope>
    <source>
        <strain evidence="6">SK3146</strain>
    </source>
</reference>
<feature type="domain" description="Lipoyl-binding" evidence="5">
    <location>
        <begin position="86"/>
        <end position="162"/>
    </location>
</feature>
<evidence type="ECO:0000259" key="5">
    <source>
        <dbReference type="PROSITE" id="PS50968"/>
    </source>
</evidence>
<dbReference type="InterPro" id="IPR011053">
    <property type="entry name" value="Single_hybrid_motif"/>
</dbReference>
<evidence type="ECO:0000256" key="1">
    <source>
        <dbReference type="ARBA" id="ARBA00017562"/>
    </source>
</evidence>
<evidence type="ECO:0000313" key="7">
    <source>
        <dbReference type="Proteomes" id="UP001057134"/>
    </source>
</evidence>
<dbReference type="NCBIfam" id="TIGR00531">
    <property type="entry name" value="BCCP"/>
    <property type="match status" value="1"/>
</dbReference>